<name>A0A0F6CLP4_MYCGL</name>
<feature type="compositionally biased region" description="Low complexity" evidence="1">
    <location>
        <begin position="159"/>
        <end position="172"/>
    </location>
</feature>
<evidence type="ECO:0000313" key="4">
    <source>
        <dbReference type="Proteomes" id="UP000018735"/>
    </source>
</evidence>
<organism evidence="3 4">
    <name type="scientific">Mycoplasmoides gallisepticum S6</name>
    <dbReference type="NCBI Taxonomy" id="1006581"/>
    <lineage>
        <taxon>Bacteria</taxon>
        <taxon>Bacillati</taxon>
        <taxon>Mycoplasmatota</taxon>
        <taxon>Mycoplasmoidales</taxon>
        <taxon>Mycoplasmoidaceae</taxon>
        <taxon>Mycoplasmoides</taxon>
    </lineage>
</organism>
<dbReference type="HOGENOM" id="CLU_1553569_0_0_14"/>
<protein>
    <recommendedName>
        <fullName evidence="2">Haemagglutinin Mycoplasma domain-containing protein</fullName>
    </recommendedName>
</protein>
<dbReference type="InterPro" id="IPR008692">
    <property type="entry name" value="Hemogglutn_Mycoplasma"/>
</dbReference>
<feature type="domain" description="Haemagglutinin Mycoplasma" evidence="2">
    <location>
        <begin position="9"/>
        <end position="148"/>
    </location>
</feature>
<accession>A0A0F6CLP4</accession>
<dbReference type="Proteomes" id="UP000018735">
    <property type="component" value="Chromosome"/>
</dbReference>
<evidence type="ECO:0000313" key="3">
    <source>
        <dbReference type="EMBL" id="AHC00017.1"/>
    </source>
</evidence>
<proteinExistence type="predicted"/>
<sequence>MGGNDIRGGNNNNWQNGTNSQKAPTSTNDARNYTFYVNAPQAGQYSIQGIYYTGESRGLNFSVDGSTSEVLKISNLLSSRSWDGTLRRFDTNATNSTDSNSKQSLKSSLSFSKTSLHLNKGLNRIIVTGDSTITNKNAPKLGNLTFTFVNPQPNQNSATESLTSPSSQPLQS</sequence>
<feature type="compositionally biased region" description="Low complexity" evidence="1">
    <location>
        <begin position="7"/>
        <end position="19"/>
    </location>
</feature>
<feature type="region of interest" description="Disordered" evidence="1">
    <location>
        <begin position="151"/>
        <end position="172"/>
    </location>
</feature>
<dbReference type="AlphaFoldDB" id="A0A0F6CLP4"/>
<gene>
    <name evidence="3" type="ORF">GCW_02425</name>
</gene>
<dbReference type="Gene3D" id="2.60.120.260">
    <property type="entry name" value="Galactose-binding domain-like"/>
    <property type="match status" value="1"/>
</dbReference>
<evidence type="ECO:0000256" key="1">
    <source>
        <dbReference type="SAM" id="MobiDB-lite"/>
    </source>
</evidence>
<evidence type="ECO:0000259" key="2">
    <source>
        <dbReference type="Pfam" id="PF05692"/>
    </source>
</evidence>
<reference evidence="3 4" key="1">
    <citation type="journal article" date="2011" name="PLoS ONE">
        <title>Core proteome of the minimal cell: comparative proteomics of three mollicute species.</title>
        <authorList>
            <person name="Fisunov G.Y."/>
            <person name="Alexeev D.G."/>
            <person name="Bazaleev N.A."/>
            <person name="Ladygina V.G."/>
            <person name="Galyamina M.A."/>
            <person name="Kondratov I.G."/>
            <person name="Zhukova N.A."/>
            <person name="Serebryakova M.V."/>
            <person name="Demina I.A."/>
            <person name="Govorun V.M."/>
        </authorList>
    </citation>
    <scope>NUCLEOTIDE SEQUENCE [LARGE SCALE GENOMIC DNA]</scope>
    <source>
        <strain evidence="3 4">S6</strain>
    </source>
</reference>
<dbReference type="Pfam" id="PF05692">
    <property type="entry name" value="Myco_haema"/>
    <property type="match status" value="1"/>
</dbReference>
<feature type="region of interest" description="Disordered" evidence="1">
    <location>
        <begin position="1"/>
        <end position="27"/>
    </location>
</feature>
<dbReference type="KEGG" id="mgz:GCW_02425"/>
<dbReference type="EMBL" id="CP006916">
    <property type="protein sequence ID" value="AHC00017.1"/>
    <property type="molecule type" value="Genomic_DNA"/>
</dbReference>